<dbReference type="PROSITE" id="PS51318">
    <property type="entry name" value="TAT"/>
    <property type="match status" value="1"/>
</dbReference>
<dbReference type="STRING" id="159087.Daro_2266"/>
<dbReference type="eggNOG" id="ENOG5032TSD">
    <property type="taxonomic scope" value="Bacteria"/>
</dbReference>
<dbReference type="KEGG" id="dar:Daro_2266"/>
<name>Q47DS8_DECAR</name>
<dbReference type="AlphaFoldDB" id="Q47DS8"/>
<proteinExistence type="predicted"/>
<organism evidence="3">
    <name type="scientific">Dechloromonas aromatica (strain RCB)</name>
    <dbReference type="NCBI Taxonomy" id="159087"/>
    <lineage>
        <taxon>Bacteria</taxon>
        <taxon>Pseudomonadati</taxon>
        <taxon>Pseudomonadota</taxon>
        <taxon>Betaproteobacteria</taxon>
        <taxon>Rhodocyclales</taxon>
        <taxon>Azonexaceae</taxon>
        <taxon>Dechloromonas</taxon>
    </lineage>
</organism>
<feature type="chain" id="PRO_5004233409" evidence="2">
    <location>
        <begin position="32"/>
        <end position="165"/>
    </location>
</feature>
<accession>Q47DS8</accession>
<feature type="region of interest" description="Disordered" evidence="1">
    <location>
        <begin position="30"/>
        <end position="54"/>
    </location>
</feature>
<dbReference type="HOGENOM" id="CLU_136675_0_0_4"/>
<dbReference type="EMBL" id="CP000089">
    <property type="protein sequence ID" value="AAZ47003.1"/>
    <property type="molecule type" value="Genomic_DNA"/>
</dbReference>
<reference evidence="3" key="1">
    <citation type="submission" date="2005-08" db="EMBL/GenBank/DDBJ databases">
        <title>Complete sequence of Dechloromonas aromatica RCB.</title>
        <authorList>
            <person name="Salinero K.K."/>
            <person name="Copeland A."/>
            <person name="Lucas S."/>
            <person name="Lapidus A."/>
            <person name="Barry K."/>
            <person name="Detter J.C."/>
            <person name="Glavina T."/>
            <person name="Hammon N."/>
            <person name="Israni S."/>
            <person name="Pitluck S."/>
            <person name="Di Bartolo G."/>
            <person name="Trong S."/>
            <person name="Schmutz J."/>
            <person name="Larimer F."/>
            <person name="Land M."/>
            <person name="Ivanova N."/>
            <person name="Richardson P."/>
        </authorList>
    </citation>
    <scope>NUCLEOTIDE SEQUENCE</scope>
    <source>
        <strain evidence="3">RCB</strain>
    </source>
</reference>
<dbReference type="InterPro" id="IPR006311">
    <property type="entry name" value="TAT_signal"/>
</dbReference>
<evidence type="ECO:0000256" key="1">
    <source>
        <dbReference type="SAM" id="MobiDB-lite"/>
    </source>
</evidence>
<evidence type="ECO:0000256" key="2">
    <source>
        <dbReference type="SAM" id="SignalP"/>
    </source>
</evidence>
<evidence type="ECO:0000313" key="3">
    <source>
        <dbReference type="EMBL" id="AAZ47003.1"/>
    </source>
</evidence>
<sequence length="165" mass="18023">MSITRRDTMKHLTFAVAAITASLALGSPAFANDEHHPEKAAAAEQSDGQSAQTIKGMQDNVKKMRAQLDRIAKAKTEGEKQKALAEHMHTMKSSMMMAHSLESGMEMDCPMMGKGMSMGKLGDSASPGVPSSDPADRMQQMEKRMDMMEQMMKRQDGSATQMPVK</sequence>
<feature type="compositionally biased region" description="Basic and acidic residues" evidence="1">
    <location>
        <begin position="32"/>
        <end position="41"/>
    </location>
</feature>
<feature type="signal peptide" evidence="2">
    <location>
        <begin position="1"/>
        <end position="31"/>
    </location>
</feature>
<keyword evidence="2" id="KW-0732">Signal</keyword>
<gene>
    <name evidence="3" type="ordered locus">Daro_2266</name>
</gene>
<protein>
    <submittedName>
        <fullName evidence="3">Twin-arginine translocation pathway signal</fullName>
    </submittedName>
</protein>